<keyword evidence="3" id="KW-1185">Reference proteome</keyword>
<dbReference type="OrthoDB" id="9790710at2"/>
<keyword evidence="2" id="KW-0328">Glycosyltransferase</keyword>
<dbReference type="CDD" id="cd03809">
    <property type="entry name" value="GT4_MtfB-like"/>
    <property type="match status" value="1"/>
</dbReference>
<dbReference type="RefSeq" id="WP_108781102.1">
    <property type="nucleotide sequence ID" value="NZ_OMKW01000001.1"/>
</dbReference>
<evidence type="ECO:0000313" key="3">
    <source>
        <dbReference type="Proteomes" id="UP000244932"/>
    </source>
</evidence>
<dbReference type="Pfam" id="PF13692">
    <property type="entry name" value="Glyco_trans_1_4"/>
    <property type="match status" value="1"/>
</dbReference>
<evidence type="ECO:0000313" key="2">
    <source>
        <dbReference type="EMBL" id="SPF28392.1"/>
    </source>
</evidence>
<keyword evidence="1 2" id="KW-0808">Transferase</keyword>
<accession>A0A2R8A838</accession>
<dbReference type="GO" id="GO:0102710">
    <property type="term" value="F:D-inositol-3-phosphate glycosyltransferase activity"/>
    <property type="evidence" value="ECO:0007669"/>
    <property type="project" value="UniProtKB-EC"/>
</dbReference>
<protein>
    <submittedName>
        <fullName evidence="2">D-inositol-3-phosphate glycosyltransferase</fullName>
        <ecNumber evidence="2">2.4.1.250</ecNumber>
    </submittedName>
</protein>
<dbReference type="EC" id="2.4.1.250" evidence="2"/>
<reference evidence="2 3" key="1">
    <citation type="submission" date="2018-03" db="EMBL/GenBank/DDBJ databases">
        <authorList>
            <person name="Keele B.F."/>
        </authorList>
    </citation>
    <scope>NUCLEOTIDE SEQUENCE [LARGE SCALE GENOMIC DNA]</scope>
    <source>
        <strain evidence="2 3">CeCT 8812</strain>
    </source>
</reference>
<dbReference type="AlphaFoldDB" id="A0A2R8A838"/>
<sequence length="360" mass="39853">MTVRVCVDLTRTANRKIAGQPTGIDRVEADTARLLLSNTESCAVFRSASSFQLVDGPHALEPDRDRTKSFRPLRHLADGIAQRAATYLSVGHNLPPAELLVLLKKRGVRIVVMVHDIIPVLHPSYATSASRRKAERQWPAVAAHADCIIHLTDVGRRKWMNTLGEPPEGQEHVVIRPPVHRPLAPNRPVTERHGFLAVGTIEPRKNTGFLLDIWERMPAAERPALTIVGRAGWESQDLLNRLHHAAQSGVVTWHQDLDDPALAALYHQSEGLVFPSLAEGFGLPIAEAILADLPVIATDLEELREVHREAVTLLPATSPEQWIEAIHKNISQFSSISRNFSEIERWGPNAYGEALQDVLG</sequence>
<dbReference type="PANTHER" id="PTHR46401">
    <property type="entry name" value="GLYCOSYLTRANSFERASE WBBK-RELATED"/>
    <property type="match status" value="1"/>
</dbReference>
<gene>
    <name evidence="2" type="primary">mshA</name>
    <name evidence="2" type="ORF">POI8812_00691</name>
</gene>
<dbReference type="EMBL" id="OMKW01000001">
    <property type="protein sequence ID" value="SPF28392.1"/>
    <property type="molecule type" value="Genomic_DNA"/>
</dbReference>
<evidence type="ECO:0000256" key="1">
    <source>
        <dbReference type="ARBA" id="ARBA00022679"/>
    </source>
</evidence>
<dbReference type="Gene3D" id="3.40.50.2000">
    <property type="entry name" value="Glycogen Phosphorylase B"/>
    <property type="match status" value="1"/>
</dbReference>
<dbReference type="SUPFAM" id="SSF53756">
    <property type="entry name" value="UDP-Glycosyltransferase/glycogen phosphorylase"/>
    <property type="match status" value="1"/>
</dbReference>
<name>A0A2R8A838_9RHOB</name>
<dbReference type="PANTHER" id="PTHR46401:SF2">
    <property type="entry name" value="GLYCOSYLTRANSFERASE WBBK-RELATED"/>
    <property type="match status" value="1"/>
</dbReference>
<proteinExistence type="predicted"/>
<organism evidence="2 3">
    <name type="scientific">Pontivivens insulae</name>
    <dbReference type="NCBI Taxonomy" id="1639689"/>
    <lineage>
        <taxon>Bacteria</taxon>
        <taxon>Pseudomonadati</taxon>
        <taxon>Pseudomonadota</taxon>
        <taxon>Alphaproteobacteria</taxon>
        <taxon>Rhodobacterales</taxon>
        <taxon>Paracoccaceae</taxon>
        <taxon>Pontivivens</taxon>
    </lineage>
</organism>
<dbReference type="Proteomes" id="UP000244932">
    <property type="component" value="Unassembled WGS sequence"/>
</dbReference>